<sequence length="65" mass="7858">MARPKEYGRSHRRHSNFYIGLYAQNWVNFIDDCWSLVQDLMRLSRHKLENYLQGMRAMKLIQSAL</sequence>
<proteinExistence type="predicted"/>
<evidence type="ECO:0008006" key="3">
    <source>
        <dbReference type="Google" id="ProtNLM"/>
    </source>
</evidence>
<dbReference type="Proteomes" id="UP001055453">
    <property type="component" value="Chromosome"/>
</dbReference>
<accession>A0ABN6QCS4</accession>
<evidence type="ECO:0000313" key="1">
    <source>
        <dbReference type="EMBL" id="BDI19252.1"/>
    </source>
</evidence>
<dbReference type="EMBL" id="AP025732">
    <property type="protein sequence ID" value="BDI19252.1"/>
    <property type="molecule type" value="Genomic_DNA"/>
</dbReference>
<name>A0ABN6QCS4_NOSCO</name>
<reference evidence="1" key="1">
    <citation type="submission" date="2022-04" db="EMBL/GenBank/DDBJ databases">
        <title>Complete genome sequence of a cyanobacterium, Nostoc sp. SO-36, isolated in Antarctica.</title>
        <authorList>
            <person name="Kanesaki Y."/>
            <person name="Effendi D."/>
            <person name="Sakamoto T."/>
            <person name="Ohtani S."/>
            <person name="Awai K."/>
        </authorList>
    </citation>
    <scope>NUCLEOTIDE SEQUENCE</scope>
    <source>
        <strain evidence="1">SO-36</strain>
    </source>
</reference>
<keyword evidence="2" id="KW-1185">Reference proteome</keyword>
<protein>
    <recommendedName>
        <fullName evidence="3">Transposase</fullName>
    </recommendedName>
</protein>
<organism evidence="1 2">
    <name type="scientific">Nostoc cf. commune SO-36</name>
    <dbReference type="NCBI Taxonomy" id="449208"/>
    <lineage>
        <taxon>Bacteria</taxon>
        <taxon>Bacillati</taxon>
        <taxon>Cyanobacteriota</taxon>
        <taxon>Cyanophyceae</taxon>
        <taxon>Nostocales</taxon>
        <taxon>Nostocaceae</taxon>
        <taxon>Nostoc</taxon>
    </lineage>
</organism>
<evidence type="ECO:0000313" key="2">
    <source>
        <dbReference type="Proteomes" id="UP001055453"/>
    </source>
</evidence>
<gene>
    <name evidence="1" type="ORF">ANSO36C_50540</name>
</gene>